<dbReference type="AlphaFoldDB" id="A0A840YTR1"/>
<accession>A0A840YTR1</accession>
<protein>
    <submittedName>
        <fullName evidence="1">Uncharacterized protein</fullName>
    </submittedName>
</protein>
<proteinExistence type="predicted"/>
<keyword evidence="2" id="KW-1185">Reference proteome</keyword>
<sequence>MAMADLRHHGEIIPIKIGGDDFADARDCKASGKRGADEKGGFTSSEELNLPQQLTNVRVAQRVRQRPYFSATSCDRIGDPVLLAGKLPAASIQTFGELIDPVSKAGLALDSRARNPVLDSASKARSGLGCARTSAESILGTHYRWLRSGADKARARWGEVLHLLAFTVDLYIAHDVYSCTTRIDSG</sequence>
<name>A0A840YTR1_9SPHN</name>
<dbReference type="RefSeq" id="WP_184092007.1">
    <property type="nucleotide sequence ID" value="NZ_JACIJF010000037.1"/>
</dbReference>
<dbReference type="Proteomes" id="UP000527143">
    <property type="component" value="Unassembled WGS sequence"/>
</dbReference>
<gene>
    <name evidence="1" type="ORF">FHT02_004294</name>
</gene>
<evidence type="ECO:0000313" key="1">
    <source>
        <dbReference type="EMBL" id="MBB5713032.1"/>
    </source>
</evidence>
<evidence type="ECO:0000313" key="2">
    <source>
        <dbReference type="Proteomes" id="UP000527143"/>
    </source>
</evidence>
<comment type="caution">
    <text evidence="1">The sequence shown here is derived from an EMBL/GenBank/DDBJ whole genome shotgun (WGS) entry which is preliminary data.</text>
</comment>
<reference evidence="1 2" key="1">
    <citation type="submission" date="2020-08" db="EMBL/GenBank/DDBJ databases">
        <title>Genomic Encyclopedia of Type Strains, Phase IV (KMG-IV): sequencing the most valuable type-strain genomes for metagenomic binning, comparative biology and taxonomic classification.</title>
        <authorList>
            <person name="Goeker M."/>
        </authorList>
    </citation>
    <scope>NUCLEOTIDE SEQUENCE [LARGE SCALE GENOMIC DNA]</scope>
    <source>
        <strain evidence="1 2">DSM 26736</strain>
    </source>
</reference>
<dbReference type="EMBL" id="JACIJF010000037">
    <property type="protein sequence ID" value="MBB5713032.1"/>
    <property type="molecule type" value="Genomic_DNA"/>
</dbReference>
<organism evidence="1 2">
    <name type="scientific">Sphingomonas xinjiangensis</name>
    <dbReference type="NCBI Taxonomy" id="643568"/>
    <lineage>
        <taxon>Bacteria</taxon>
        <taxon>Pseudomonadati</taxon>
        <taxon>Pseudomonadota</taxon>
        <taxon>Alphaproteobacteria</taxon>
        <taxon>Sphingomonadales</taxon>
        <taxon>Sphingomonadaceae</taxon>
        <taxon>Sphingomonas</taxon>
    </lineage>
</organism>